<dbReference type="AlphaFoldDB" id="A0ABD5VLK3"/>
<proteinExistence type="predicted"/>
<feature type="region of interest" description="Disordered" evidence="1">
    <location>
        <begin position="121"/>
        <end position="141"/>
    </location>
</feature>
<protein>
    <submittedName>
        <fullName evidence="2">Uncharacterized protein</fullName>
    </submittedName>
</protein>
<evidence type="ECO:0000256" key="1">
    <source>
        <dbReference type="SAM" id="MobiDB-lite"/>
    </source>
</evidence>
<sequence>MSTGNEAHNSGLTDVEVDALHEIDLGIEHLHRAHGHLVAFHHATGRGMDHLADAEARLRDAGHDDLANAIRDDFLPRGVIESTHPDDQGRWSYDILETYQDAFLDDIVAFGERASDDLADGQRHVKERAQERDWKRRAGGE</sequence>
<dbReference type="Proteomes" id="UP001596395">
    <property type="component" value="Unassembled WGS sequence"/>
</dbReference>
<reference evidence="2 3" key="1">
    <citation type="journal article" date="2019" name="Int. J. Syst. Evol. Microbiol.">
        <title>The Global Catalogue of Microorganisms (GCM) 10K type strain sequencing project: providing services to taxonomists for standard genome sequencing and annotation.</title>
        <authorList>
            <consortium name="The Broad Institute Genomics Platform"/>
            <consortium name="The Broad Institute Genome Sequencing Center for Infectious Disease"/>
            <person name="Wu L."/>
            <person name="Ma J."/>
        </authorList>
    </citation>
    <scope>NUCLEOTIDE SEQUENCE [LARGE SCALE GENOMIC DNA]</scope>
    <source>
        <strain evidence="2 3">GX26</strain>
    </source>
</reference>
<name>A0ABD5VLK3_9EURY</name>
<gene>
    <name evidence="2" type="ORF">ACFQGB_14585</name>
</gene>
<dbReference type="RefSeq" id="WP_336351034.1">
    <property type="nucleotide sequence ID" value="NZ_JAZAQL010000002.1"/>
</dbReference>
<keyword evidence="3" id="KW-1185">Reference proteome</keyword>
<evidence type="ECO:0000313" key="2">
    <source>
        <dbReference type="EMBL" id="MFC6954092.1"/>
    </source>
</evidence>
<comment type="caution">
    <text evidence="2">The sequence shown here is derived from an EMBL/GenBank/DDBJ whole genome shotgun (WGS) entry which is preliminary data.</text>
</comment>
<dbReference type="EMBL" id="JBHSXN010000002">
    <property type="protein sequence ID" value="MFC6954092.1"/>
    <property type="molecule type" value="Genomic_DNA"/>
</dbReference>
<evidence type="ECO:0000313" key="3">
    <source>
        <dbReference type="Proteomes" id="UP001596395"/>
    </source>
</evidence>
<organism evidence="2 3">
    <name type="scientific">Halorubellus litoreus</name>
    <dbReference type="NCBI Taxonomy" id="755308"/>
    <lineage>
        <taxon>Archaea</taxon>
        <taxon>Methanobacteriati</taxon>
        <taxon>Methanobacteriota</taxon>
        <taxon>Stenosarchaea group</taxon>
        <taxon>Halobacteria</taxon>
        <taxon>Halobacteriales</taxon>
        <taxon>Halorubellaceae</taxon>
        <taxon>Halorubellus</taxon>
    </lineage>
</organism>
<accession>A0ABD5VLK3</accession>